<evidence type="ECO:0000256" key="2">
    <source>
        <dbReference type="ARBA" id="ARBA00022448"/>
    </source>
</evidence>
<feature type="transmembrane region" description="Helical" evidence="6">
    <location>
        <begin position="210"/>
        <end position="228"/>
    </location>
</feature>
<evidence type="ECO:0000256" key="1">
    <source>
        <dbReference type="ARBA" id="ARBA00004141"/>
    </source>
</evidence>
<dbReference type="EMBL" id="ML977055">
    <property type="protein sequence ID" value="KAF1948539.1"/>
    <property type="molecule type" value="Genomic_DNA"/>
</dbReference>
<keyword evidence="3 6" id="KW-0812">Transmembrane</keyword>
<name>A0A6A5T9W8_9PLEO</name>
<evidence type="ECO:0000256" key="3">
    <source>
        <dbReference type="ARBA" id="ARBA00022692"/>
    </source>
</evidence>
<dbReference type="Proteomes" id="UP000800035">
    <property type="component" value="Unassembled WGS sequence"/>
</dbReference>
<organism evidence="7 8">
    <name type="scientific">Byssothecium circinans</name>
    <dbReference type="NCBI Taxonomy" id="147558"/>
    <lineage>
        <taxon>Eukaryota</taxon>
        <taxon>Fungi</taxon>
        <taxon>Dikarya</taxon>
        <taxon>Ascomycota</taxon>
        <taxon>Pezizomycotina</taxon>
        <taxon>Dothideomycetes</taxon>
        <taxon>Pleosporomycetidae</taxon>
        <taxon>Pleosporales</taxon>
        <taxon>Massarineae</taxon>
        <taxon>Massarinaceae</taxon>
        <taxon>Byssothecium</taxon>
    </lineage>
</organism>
<sequence>MLRFKSGNGIWWDQFWGKSISLIIGNAKIAGMATDLNLSSNEYSIALIVFFVRYVFFEPPSNLLLICIKPSLYLAAIMIHWSNLTCCMAAIKDYHHLIILRIFVGVFEAEQAKRFAAYISAAILYGAFGGLLARAITGGLEGTHGEHAITITRIQDGGITTTSKGDKKRTIAFILGYMVIAGSSTLSYFYPTLLNGLIYTSSVQAQYMTVAIYAVAFVCTAITGYFAIKTPTPLSFAGATFRAIEPEVRVVAPALVIAIGNLAQIYGAYLFPADDKPKYLMGSTDMMRSGVYNILSVEVRSGRPSAA</sequence>
<dbReference type="AlphaFoldDB" id="A0A6A5T9W8"/>
<dbReference type="Gene3D" id="1.20.1250.20">
    <property type="entry name" value="MFS general substrate transporter like domains"/>
    <property type="match status" value="1"/>
</dbReference>
<dbReference type="GO" id="GO:0022857">
    <property type="term" value="F:transmembrane transporter activity"/>
    <property type="evidence" value="ECO:0007669"/>
    <property type="project" value="TreeGrafter"/>
</dbReference>
<comment type="subcellular location">
    <subcellularLocation>
        <location evidence="1">Membrane</location>
        <topology evidence="1">Multi-pass membrane protein</topology>
    </subcellularLocation>
</comment>
<evidence type="ECO:0000256" key="6">
    <source>
        <dbReference type="SAM" id="Phobius"/>
    </source>
</evidence>
<keyword evidence="4 6" id="KW-1133">Transmembrane helix</keyword>
<keyword evidence="8" id="KW-1185">Reference proteome</keyword>
<feature type="transmembrane region" description="Helical" evidence="6">
    <location>
        <begin position="43"/>
        <end position="65"/>
    </location>
</feature>
<dbReference type="GO" id="GO:0016020">
    <property type="term" value="C:membrane"/>
    <property type="evidence" value="ECO:0007669"/>
    <property type="project" value="UniProtKB-SubCell"/>
</dbReference>
<dbReference type="SUPFAM" id="SSF103473">
    <property type="entry name" value="MFS general substrate transporter"/>
    <property type="match status" value="1"/>
</dbReference>
<accession>A0A6A5T9W8</accession>
<evidence type="ECO:0000313" key="7">
    <source>
        <dbReference type="EMBL" id="KAF1948539.1"/>
    </source>
</evidence>
<evidence type="ECO:0000256" key="4">
    <source>
        <dbReference type="ARBA" id="ARBA00022989"/>
    </source>
</evidence>
<dbReference type="PANTHER" id="PTHR43791">
    <property type="entry name" value="PERMEASE-RELATED"/>
    <property type="match status" value="1"/>
</dbReference>
<dbReference type="PANTHER" id="PTHR43791:SF38">
    <property type="entry name" value="MAJOR FACILITATOR SUPERFAMILY (MFS) PROFILE DOMAIN-CONTAINING PROTEIN"/>
    <property type="match status" value="1"/>
</dbReference>
<gene>
    <name evidence="7" type="ORF">CC80DRAFT_521097</name>
</gene>
<evidence type="ECO:0000313" key="8">
    <source>
        <dbReference type="Proteomes" id="UP000800035"/>
    </source>
</evidence>
<feature type="transmembrane region" description="Helical" evidence="6">
    <location>
        <begin position="72"/>
        <end position="91"/>
    </location>
</feature>
<dbReference type="InterPro" id="IPR036259">
    <property type="entry name" value="MFS_trans_sf"/>
</dbReference>
<reference evidence="7" key="1">
    <citation type="journal article" date="2020" name="Stud. Mycol.">
        <title>101 Dothideomycetes genomes: a test case for predicting lifestyles and emergence of pathogens.</title>
        <authorList>
            <person name="Haridas S."/>
            <person name="Albert R."/>
            <person name="Binder M."/>
            <person name="Bloem J."/>
            <person name="Labutti K."/>
            <person name="Salamov A."/>
            <person name="Andreopoulos B."/>
            <person name="Baker S."/>
            <person name="Barry K."/>
            <person name="Bills G."/>
            <person name="Bluhm B."/>
            <person name="Cannon C."/>
            <person name="Castanera R."/>
            <person name="Culley D."/>
            <person name="Daum C."/>
            <person name="Ezra D."/>
            <person name="Gonzalez J."/>
            <person name="Henrissat B."/>
            <person name="Kuo A."/>
            <person name="Liang C."/>
            <person name="Lipzen A."/>
            <person name="Lutzoni F."/>
            <person name="Magnuson J."/>
            <person name="Mondo S."/>
            <person name="Nolan M."/>
            <person name="Ohm R."/>
            <person name="Pangilinan J."/>
            <person name="Park H.-J."/>
            <person name="Ramirez L."/>
            <person name="Alfaro M."/>
            <person name="Sun H."/>
            <person name="Tritt A."/>
            <person name="Yoshinaga Y."/>
            <person name="Zwiers L.-H."/>
            <person name="Turgeon B."/>
            <person name="Goodwin S."/>
            <person name="Spatafora J."/>
            <person name="Crous P."/>
            <person name="Grigoriev I."/>
        </authorList>
    </citation>
    <scope>NUCLEOTIDE SEQUENCE</scope>
    <source>
        <strain evidence="7">CBS 675.92</strain>
    </source>
</reference>
<proteinExistence type="predicted"/>
<feature type="transmembrane region" description="Helical" evidence="6">
    <location>
        <begin position="248"/>
        <end position="271"/>
    </location>
</feature>
<evidence type="ECO:0000256" key="5">
    <source>
        <dbReference type="ARBA" id="ARBA00023136"/>
    </source>
</evidence>
<keyword evidence="2" id="KW-0813">Transport</keyword>
<feature type="transmembrane region" description="Helical" evidence="6">
    <location>
        <begin position="171"/>
        <end position="190"/>
    </location>
</feature>
<protein>
    <submittedName>
        <fullName evidence="7">Uncharacterized protein</fullName>
    </submittedName>
</protein>
<feature type="transmembrane region" description="Helical" evidence="6">
    <location>
        <begin position="115"/>
        <end position="133"/>
    </location>
</feature>
<keyword evidence="5 6" id="KW-0472">Membrane</keyword>
<dbReference type="OrthoDB" id="2985014at2759"/>